<dbReference type="Pfam" id="PF08031">
    <property type="entry name" value="BBE"/>
    <property type="match status" value="1"/>
</dbReference>
<dbReference type="InterPro" id="IPR050432">
    <property type="entry name" value="FAD-linked_Oxidoreductases_BP"/>
</dbReference>
<dbReference type="PANTHER" id="PTHR13878">
    <property type="entry name" value="GULONOLACTONE OXIDASE"/>
    <property type="match status" value="1"/>
</dbReference>
<evidence type="ECO:0000313" key="5">
    <source>
        <dbReference type="EMBL" id="KAF4626250.1"/>
    </source>
</evidence>
<organism evidence="5 6">
    <name type="scientific">Cudoniella acicularis</name>
    <dbReference type="NCBI Taxonomy" id="354080"/>
    <lineage>
        <taxon>Eukaryota</taxon>
        <taxon>Fungi</taxon>
        <taxon>Dikarya</taxon>
        <taxon>Ascomycota</taxon>
        <taxon>Pezizomycotina</taxon>
        <taxon>Leotiomycetes</taxon>
        <taxon>Helotiales</taxon>
        <taxon>Tricladiaceae</taxon>
        <taxon>Cudoniella</taxon>
    </lineage>
</organism>
<keyword evidence="2" id="KW-0560">Oxidoreductase</keyword>
<dbReference type="GO" id="GO:0071949">
    <property type="term" value="F:FAD binding"/>
    <property type="evidence" value="ECO:0007669"/>
    <property type="project" value="InterPro"/>
</dbReference>
<dbReference type="InterPro" id="IPR016169">
    <property type="entry name" value="FAD-bd_PCMH_sub2"/>
</dbReference>
<gene>
    <name evidence="5" type="ORF">G7Y89_g11910</name>
</gene>
<dbReference type="Gene3D" id="3.40.462.20">
    <property type="match status" value="1"/>
</dbReference>
<dbReference type="Gene3D" id="3.30.465.10">
    <property type="match status" value="1"/>
</dbReference>
<keyword evidence="6" id="KW-1185">Reference proteome</keyword>
<dbReference type="PROSITE" id="PS51387">
    <property type="entry name" value="FAD_PCMH"/>
    <property type="match status" value="1"/>
</dbReference>
<feature type="signal peptide" evidence="3">
    <location>
        <begin position="1"/>
        <end position="21"/>
    </location>
</feature>
<dbReference type="Proteomes" id="UP000566819">
    <property type="component" value="Unassembled WGS sequence"/>
</dbReference>
<comment type="similarity">
    <text evidence="1">Belongs to the oxygen-dependent FAD-linked oxidoreductase family.</text>
</comment>
<dbReference type="SUPFAM" id="SSF56176">
    <property type="entry name" value="FAD-binding/transporter-associated domain-like"/>
    <property type="match status" value="1"/>
</dbReference>
<dbReference type="InterPro" id="IPR006094">
    <property type="entry name" value="Oxid_FAD_bind_N"/>
</dbReference>
<feature type="chain" id="PRO_5034864340" description="FAD-binding PCMH-type domain-containing protein" evidence="3">
    <location>
        <begin position="22"/>
        <end position="421"/>
    </location>
</feature>
<evidence type="ECO:0000256" key="3">
    <source>
        <dbReference type="SAM" id="SignalP"/>
    </source>
</evidence>
<dbReference type="InterPro" id="IPR012951">
    <property type="entry name" value="BBE"/>
</dbReference>
<evidence type="ECO:0000313" key="6">
    <source>
        <dbReference type="Proteomes" id="UP000566819"/>
    </source>
</evidence>
<feature type="domain" description="FAD-binding PCMH-type" evidence="4">
    <location>
        <begin position="1"/>
        <end position="141"/>
    </location>
</feature>
<dbReference type="EMBL" id="JAAMPI010001191">
    <property type="protein sequence ID" value="KAF4626250.1"/>
    <property type="molecule type" value="Genomic_DNA"/>
</dbReference>
<dbReference type="PANTHER" id="PTHR13878:SF91">
    <property type="entry name" value="FAD BINDING DOMAIN PROTEIN (AFU_ORTHOLOGUE AFUA_6G12070)-RELATED"/>
    <property type="match status" value="1"/>
</dbReference>
<name>A0A8H4VZQ4_9HELO</name>
<sequence>MTAPNALTIWVHNILGITVQTTPFTPTNCPYSISTPSLTFGAGEEMAALNLAASQYNLTIISGGQTSIGYNGYMSGAGHGALGPTYGMAADNVLEMEVVTPSGEILTVNECQNQDLFWALRGGGGSTFGVITRTTIAAFPSVPLHTLTLQFGTPFPYSDTYWSAAAAFFSSYPSFASNYHLAGYGTFSPNTSISISANQTGNFGGFAGVFLLPAVSPSNTTTSLEQAILPIVEEIQSSYPGLFISTNTSATYPSFYDWWITSNGPDWGGIDLMVGSRLLDAEALSGNLTALKEAMMGATTTTMGQAGLMVDFVSGVGVWDAKPRGGGNSVNPAWRRAVVHCTNGATWPYAPSSPSALTERTTQQNLLTNTYVQALRTLAPNMGAYVNEADVNEPDFQKAFWGTNYERLVEIKRSFEGSVIV</sequence>
<proteinExistence type="inferred from homology"/>
<protein>
    <recommendedName>
        <fullName evidence="4">FAD-binding PCMH-type domain-containing protein</fullName>
    </recommendedName>
</protein>
<reference evidence="5 6" key="1">
    <citation type="submission" date="2020-03" db="EMBL/GenBank/DDBJ databases">
        <title>Draft Genome Sequence of Cudoniella acicularis.</title>
        <authorList>
            <person name="Buettner E."/>
            <person name="Kellner H."/>
        </authorList>
    </citation>
    <scope>NUCLEOTIDE SEQUENCE [LARGE SCALE GENOMIC DNA]</scope>
    <source>
        <strain evidence="5 6">DSM 108380</strain>
    </source>
</reference>
<dbReference type="GO" id="GO:0016491">
    <property type="term" value="F:oxidoreductase activity"/>
    <property type="evidence" value="ECO:0007669"/>
    <property type="project" value="UniProtKB-KW"/>
</dbReference>
<dbReference type="AlphaFoldDB" id="A0A8H4VZQ4"/>
<evidence type="ECO:0000256" key="2">
    <source>
        <dbReference type="ARBA" id="ARBA00023002"/>
    </source>
</evidence>
<comment type="caution">
    <text evidence="5">The sequence shown here is derived from an EMBL/GenBank/DDBJ whole genome shotgun (WGS) entry which is preliminary data.</text>
</comment>
<dbReference type="InterPro" id="IPR036318">
    <property type="entry name" value="FAD-bd_PCMH-like_sf"/>
</dbReference>
<accession>A0A8H4VZQ4</accession>
<evidence type="ECO:0000256" key="1">
    <source>
        <dbReference type="ARBA" id="ARBA00005466"/>
    </source>
</evidence>
<evidence type="ECO:0000259" key="4">
    <source>
        <dbReference type="PROSITE" id="PS51387"/>
    </source>
</evidence>
<dbReference type="OrthoDB" id="9983560at2759"/>
<dbReference type="InterPro" id="IPR016166">
    <property type="entry name" value="FAD-bd_PCMH"/>
</dbReference>
<keyword evidence="3" id="KW-0732">Signal</keyword>
<dbReference type="Pfam" id="PF01565">
    <property type="entry name" value="FAD_binding_4"/>
    <property type="match status" value="1"/>
</dbReference>